<organism evidence="2 3">
    <name type="scientific">Nezara viridula</name>
    <name type="common">Southern green stink bug</name>
    <name type="synonym">Cimex viridulus</name>
    <dbReference type="NCBI Taxonomy" id="85310"/>
    <lineage>
        <taxon>Eukaryota</taxon>
        <taxon>Metazoa</taxon>
        <taxon>Ecdysozoa</taxon>
        <taxon>Arthropoda</taxon>
        <taxon>Hexapoda</taxon>
        <taxon>Insecta</taxon>
        <taxon>Pterygota</taxon>
        <taxon>Neoptera</taxon>
        <taxon>Paraneoptera</taxon>
        <taxon>Hemiptera</taxon>
        <taxon>Heteroptera</taxon>
        <taxon>Panheteroptera</taxon>
        <taxon>Pentatomomorpha</taxon>
        <taxon>Pentatomoidea</taxon>
        <taxon>Pentatomidae</taxon>
        <taxon>Pentatominae</taxon>
        <taxon>Nezara</taxon>
    </lineage>
</organism>
<dbReference type="Proteomes" id="UP001152798">
    <property type="component" value="Chromosome 3"/>
</dbReference>
<dbReference type="AlphaFoldDB" id="A0A9P0H844"/>
<evidence type="ECO:0000313" key="3">
    <source>
        <dbReference type="Proteomes" id="UP001152798"/>
    </source>
</evidence>
<feature type="signal peptide" evidence="1">
    <location>
        <begin position="1"/>
        <end position="22"/>
    </location>
</feature>
<protein>
    <recommendedName>
        <fullName evidence="4">Neuropeptide</fullName>
    </recommendedName>
</protein>
<gene>
    <name evidence="2" type="ORF">NEZAVI_LOCUS7059</name>
</gene>
<evidence type="ECO:0000313" key="2">
    <source>
        <dbReference type="EMBL" id="CAH1397158.1"/>
    </source>
</evidence>
<dbReference type="OrthoDB" id="6602431at2759"/>
<name>A0A9P0H844_NEZVI</name>
<dbReference type="InterPro" id="IPR042378">
    <property type="entry name" value="IDD"/>
</dbReference>
<dbReference type="GO" id="GO:0016020">
    <property type="term" value="C:membrane"/>
    <property type="evidence" value="ECO:0007669"/>
    <property type="project" value="TreeGrafter"/>
</dbReference>
<feature type="chain" id="PRO_5040398484" description="Neuropeptide" evidence="1">
    <location>
        <begin position="23"/>
        <end position="128"/>
    </location>
</feature>
<accession>A0A9P0H844</accession>
<keyword evidence="3" id="KW-1185">Reference proteome</keyword>
<dbReference type="PANTHER" id="PTHR15256">
    <property type="entry name" value="INTEGRAL MEMBRANE PROTEIN DGCR2/IDD"/>
    <property type="match status" value="1"/>
</dbReference>
<reference evidence="2" key="1">
    <citation type="submission" date="2022-01" db="EMBL/GenBank/DDBJ databases">
        <authorList>
            <person name="King R."/>
        </authorList>
    </citation>
    <scope>NUCLEOTIDE SEQUENCE</scope>
</reference>
<dbReference type="EMBL" id="OV725079">
    <property type="protein sequence ID" value="CAH1397158.1"/>
    <property type="molecule type" value="Genomic_DNA"/>
</dbReference>
<evidence type="ECO:0008006" key="4">
    <source>
        <dbReference type="Google" id="ProtNLM"/>
    </source>
</evidence>
<sequence length="128" mass="14855">MFSLMNYVLILGLFNQMITINAEEENCTDFLGEVVSHGLLYVPGPNVCSLCVCYHKEPKWCKTIYCDGPPYKKCSKFLSGIRCCEFECIDETEEWDEFVNGFNFNTSERITSESLFWVLTLVTIFYIH</sequence>
<keyword evidence="1" id="KW-0732">Signal</keyword>
<dbReference type="PANTHER" id="PTHR15256:SF6">
    <property type="entry name" value="INTEGRAL MEMBRANE PROTEIN DGCR2_IDD"/>
    <property type="match status" value="1"/>
</dbReference>
<proteinExistence type="predicted"/>
<evidence type="ECO:0000256" key="1">
    <source>
        <dbReference type="SAM" id="SignalP"/>
    </source>
</evidence>